<feature type="region of interest" description="Disordered" evidence="3">
    <location>
        <begin position="294"/>
        <end position="438"/>
    </location>
</feature>
<dbReference type="EMBL" id="CM008974">
    <property type="protein sequence ID" value="PNW73625.1"/>
    <property type="molecule type" value="Genomic_DNA"/>
</dbReference>
<feature type="region of interest" description="Disordered" evidence="3">
    <location>
        <begin position="1"/>
        <end position="118"/>
    </location>
</feature>
<dbReference type="Proteomes" id="UP000006906">
    <property type="component" value="Chromosome 13"/>
</dbReference>
<proteinExistence type="predicted"/>
<feature type="compositionally biased region" description="Acidic residues" evidence="3">
    <location>
        <begin position="379"/>
        <end position="388"/>
    </location>
</feature>
<feature type="compositionally biased region" description="Low complexity" evidence="3">
    <location>
        <begin position="339"/>
        <end position="374"/>
    </location>
</feature>
<evidence type="ECO:0000256" key="1">
    <source>
        <dbReference type="ARBA" id="ARBA00022603"/>
    </source>
</evidence>
<feature type="compositionally biased region" description="Low complexity" evidence="3">
    <location>
        <begin position="72"/>
        <end position="83"/>
    </location>
</feature>
<feature type="compositionally biased region" description="Low complexity" evidence="3">
    <location>
        <begin position="54"/>
        <end position="65"/>
    </location>
</feature>
<dbReference type="InParanoid" id="A0A2K3CZA9"/>
<evidence type="ECO:0000313" key="5">
    <source>
        <dbReference type="Proteomes" id="UP000006906"/>
    </source>
</evidence>
<dbReference type="InterPro" id="IPR029063">
    <property type="entry name" value="SAM-dependent_MTases_sf"/>
</dbReference>
<organism evidence="4 5">
    <name type="scientific">Chlamydomonas reinhardtii</name>
    <name type="common">Chlamydomonas smithii</name>
    <dbReference type="NCBI Taxonomy" id="3055"/>
    <lineage>
        <taxon>Eukaryota</taxon>
        <taxon>Viridiplantae</taxon>
        <taxon>Chlorophyta</taxon>
        <taxon>core chlorophytes</taxon>
        <taxon>Chlorophyceae</taxon>
        <taxon>CS clade</taxon>
        <taxon>Chlamydomonadales</taxon>
        <taxon>Chlamydomonadaceae</taxon>
        <taxon>Chlamydomonas</taxon>
    </lineage>
</organism>
<dbReference type="SUPFAM" id="SSF53335">
    <property type="entry name" value="S-adenosyl-L-methionine-dependent methyltransferases"/>
    <property type="match status" value="1"/>
</dbReference>
<dbReference type="Pfam" id="PF03602">
    <property type="entry name" value="Cons_hypoth95"/>
    <property type="match status" value="1"/>
</dbReference>
<feature type="region of interest" description="Disordered" evidence="3">
    <location>
        <begin position="240"/>
        <end position="261"/>
    </location>
</feature>
<keyword evidence="5" id="KW-1185">Reference proteome</keyword>
<dbReference type="AlphaFoldDB" id="A0A2K3CZA9"/>
<dbReference type="OrthoDB" id="3548at2759"/>
<dbReference type="GO" id="GO:0070475">
    <property type="term" value="P:rRNA base methylation"/>
    <property type="evidence" value="ECO:0000318"/>
    <property type="project" value="GO_Central"/>
</dbReference>
<dbReference type="Gene3D" id="3.40.50.150">
    <property type="entry name" value="Vaccinia Virus protein VP39"/>
    <property type="match status" value="1"/>
</dbReference>
<sequence>MSLLPSKRLGGLVAPPADHMPRGGLVGALPQRSATRGHVRTAEVATSALRLRRGTAGTGSSSSGSSKGGSGSSTSTSTSNLGSRAAQLFELEKEGGYVSAAPAPTPTPAAGSGGGDSANGDFLDDGWGVVAVAPAGGSAATAAAAKAVAKKDKKKDKKAAAGPAGAAVSGVAAAAAQTAAAKRQARADSRGTPFVDKNSDAGITGLTLLQARLLEAGRVAHSQQQKQRVAAEAAARRERLAATAGRKKDWVDPDELDEGDEDEEVGFDTLDEQQQYFELNLEADGTTEVVEFDEEGRERLRRTPGAAPAGASGRAAAAAALHNDDDDDPLAFLNEDAPRPAAAAAAARAAAGPGSAAAAAAAAAAAKRGGAAPRRASDDDSDDDDFDYNGDGLPGSNPIADEEVEWGLDELHGPGKRPSLLREMGVIKTKKGKKKNEVREEARIAAELAKAQQATGKGKKGKAGAAAAAASGKAGEEDEDEEGMDVGVAWGGTGGASGIDMEAQEALLTRLFKPHKVKQLMEHQRAAEDELAAMKRKATGRQVLEAKTHSRMRIISGSAAGRQLASSKGSMTRPMMEKVRQAIFNMIQAQAGSGGGLPPHARWLDFFAGTGSVGLEALSRGCRECHFIELDSWVCRKVLGRNIATCGFERQAVVHTMKAEDFLRKSIQLPRFAGGAFDFISVCPPYLVVSYPELMGLLEASPLLHDRSIVFVEYPMQLAHQVPATLGPLATVRDRRYGRTWIRVYGPADGPVAMYDEEEGEEGPEAGEEDEMLI</sequence>
<keyword evidence="2" id="KW-0808">Transferase</keyword>
<evidence type="ECO:0000256" key="2">
    <source>
        <dbReference type="ARBA" id="ARBA00022679"/>
    </source>
</evidence>
<evidence type="ECO:0000313" key="4">
    <source>
        <dbReference type="EMBL" id="PNW73625.1"/>
    </source>
</evidence>
<name>A0A2K3CZA9_CHLRE</name>
<dbReference type="PANTHER" id="PTHR43542">
    <property type="entry name" value="METHYLTRANSFERASE"/>
    <property type="match status" value="1"/>
</dbReference>
<dbReference type="KEGG" id="cre:CHLRE_13g566300v5"/>
<reference evidence="4 5" key="1">
    <citation type="journal article" date="2007" name="Science">
        <title>The Chlamydomonas genome reveals the evolution of key animal and plant functions.</title>
        <authorList>
            <person name="Merchant S.S."/>
            <person name="Prochnik S.E."/>
            <person name="Vallon O."/>
            <person name="Harris E.H."/>
            <person name="Karpowicz S.J."/>
            <person name="Witman G.B."/>
            <person name="Terry A."/>
            <person name="Salamov A."/>
            <person name="Fritz-Laylin L.K."/>
            <person name="Marechal-Drouard L."/>
            <person name="Marshall W.F."/>
            <person name="Qu L.H."/>
            <person name="Nelson D.R."/>
            <person name="Sanderfoot A.A."/>
            <person name="Spalding M.H."/>
            <person name="Kapitonov V.V."/>
            <person name="Ren Q."/>
            <person name="Ferris P."/>
            <person name="Lindquist E."/>
            <person name="Shapiro H."/>
            <person name="Lucas S.M."/>
            <person name="Grimwood J."/>
            <person name="Schmutz J."/>
            <person name="Cardol P."/>
            <person name="Cerutti H."/>
            <person name="Chanfreau G."/>
            <person name="Chen C.L."/>
            <person name="Cognat V."/>
            <person name="Croft M.T."/>
            <person name="Dent R."/>
            <person name="Dutcher S."/>
            <person name="Fernandez E."/>
            <person name="Fukuzawa H."/>
            <person name="Gonzalez-Ballester D."/>
            <person name="Gonzalez-Halphen D."/>
            <person name="Hallmann A."/>
            <person name="Hanikenne M."/>
            <person name="Hippler M."/>
            <person name="Inwood W."/>
            <person name="Jabbari K."/>
            <person name="Kalanon M."/>
            <person name="Kuras R."/>
            <person name="Lefebvre P.A."/>
            <person name="Lemaire S.D."/>
            <person name="Lobanov A.V."/>
            <person name="Lohr M."/>
            <person name="Manuell A."/>
            <person name="Meier I."/>
            <person name="Mets L."/>
            <person name="Mittag M."/>
            <person name="Mittelmeier T."/>
            <person name="Moroney J.V."/>
            <person name="Moseley J."/>
            <person name="Napoli C."/>
            <person name="Nedelcu A.M."/>
            <person name="Niyogi K."/>
            <person name="Novoselov S.V."/>
            <person name="Paulsen I.T."/>
            <person name="Pazour G."/>
            <person name="Purton S."/>
            <person name="Ral J.P."/>
            <person name="Riano-Pachon D.M."/>
            <person name="Riekhof W."/>
            <person name="Rymarquis L."/>
            <person name="Schroda M."/>
            <person name="Stern D."/>
            <person name="Umen J."/>
            <person name="Willows R."/>
            <person name="Wilson N."/>
            <person name="Zimmer S.L."/>
            <person name="Allmer J."/>
            <person name="Balk J."/>
            <person name="Bisova K."/>
            <person name="Chen C.J."/>
            <person name="Elias M."/>
            <person name="Gendler K."/>
            <person name="Hauser C."/>
            <person name="Lamb M.R."/>
            <person name="Ledford H."/>
            <person name="Long J.C."/>
            <person name="Minagawa J."/>
            <person name="Page M.D."/>
            <person name="Pan J."/>
            <person name="Pootakham W."/>
            <person name="Roje S."/>
            <person name="Rose A."/>
            <person name="Stahlberg E."/>
            <person name="Terauchi A.M."/>
            <person name="Yang P."/>
            <person name="Ball S."/>
            <person name="Bowler C."/>
            <person name="Dieckmann C.L."/>
            <person name="Gladyshev V.N."/>
            <person name="Green P."/>
            <person name="Jorgensen R."/>
            <person name="Mayfield S."/>
            <person name="Mueller-Roeber B."/>
            <person name="Rajamani S."/>
            <person name="Sayre R.T."/>
            <person name="Brokstein P."/>
            <person name="Dubchak I."/>
            <person name="Goodstein D."/>
            <person name="Hornick L."/>
            <person name="Huang Y.W."/>
            <person name="Jhaveri J."/>
            <person name="Luo Y."/>
            <person name="Martinez D."/>
            <person name="Ngau W.C."/>
            <person name="Otillar B."/>
            <person name="Poliakov A."/>
            <person name="Porter A."/>
            <person name="Szajkowski L."/>
            <person name="Werner G."/>
            <person name="Zhou K."/>
            <person name="Grigoriev I.V."/>
            <person name="Rokhsar D.S."/>
            <person name="Grossman A.R."/>
        </authorList>
    </citation>
    <scope>NUCLEOTIDE SEQUENCE [LARGE SCALE GENOMIC DNA]</scope>
    <source>
        <strain evidence="5">CC-503</strain>
    </source>
</reference>
<gene>
    <name evidence="4" type="ORF">CHLRE_13g566300v5</name>
</gene>
<dbReference type="RefSeq" id="XP_042917255.1">
    <property type="nucleotide sequence ID" value="XM_043069280.1"/>
</dbReference>
<feature type="compositionally biased region" description="Basic and acidic residues" evidence="3">
    <location>
        <begin position="240"/>
        <end position="251"/>
    </location>
</feature>
<dbReference type="GeneID" id="5719057"/>
<dbReference type="Gramene" id="PNW73625">
    <property type="protein sequence ID" value="PNW73625"/>
    <property type="gene ID" value="CHLRE_13g566300v5"/>
</dbReference>
<accession>A0A2K3CZA9</accession>
<keyword evidence="1" id="KW-0489">Methyltransferase</keyword>
<dbReference type="GO" id="GO:0052913">
    <property type="term" value="F:16S rRNA (guanine(966)-N(2))-methyltransferase activity"/>
    <property type="evidence" value="ECO:0000318"/>
    <property type="project" value="GO_Central"/>
</dbReference>
<feature type="compositionally biased region" description="Low complexity" evidence="3">
    <location>
        <begin position="303"/>
        <end position="321"/>
    </location>
</feature>
<dbReference type="PANTHER" id="PTHR43542:SF1">
    <property type="entry name" value="METHYLTRANSFERASE"/>
    <property type="match status" value="1"/>
</dbReference>
<protein>
    <submittedName>
        <fullName evidence="4">Uncharacterized protein</fullName>
    </submittedName>
</protein>
<evidence type="ECO:0000256" key="3">
    <source>
        <dbReference type="SAM" id="MobiDB-lite"/>
    </source>
</evidence>
<dbReference type="ExpressionAtlas" id="A0A2K3CZA9">
    <property type="expression patterns" value="differential"/>
</dbReference>
<feature type="region of interest" description="Disordered" evidence="3">
    <location>
        <begin position="753"/>
        <end position="774"/>
    </location>
</feature>
<feature type="compositionally biased region" description="Acidic residues" evidence="3">
    <location>
        <begin position="252"/>
        <end position="261"/>
    </location>
</feature>
<dbReference type="GO" id="GO:0009507">
    <property type="term" value="C:chloroplast"/>
    <property type="evidence" value="ECO:0000318"/>
    <property type="project" value="GO_Central"/>
</dbReference>
<feature type="compositionally biased region" description="Acidic residues" evidence="3">
    <location>
        <begin position="755"/>
        <end position="774"/>
    </location>
</feature>
<dbReference type="InterPro" id="IPR004398">
    <property type="entry name" value="RNA_MeTrfase_RsmD"/>
</dbReference>